<name>A0A9X1V7M0_9BACL</name>
<sequence>MDNKTSSKADEKSATRLSPLASKSQSRGESIKEMQEEETMQSRSGQ</sequence>
<dbReference type="EMBL" id="JALBUF010000002">
    <property type="protein sequence ID" value="MCI0182715.1"/>
    <property type="molecule type" value="Genomic_DNA"/>
</dbReference>
<protein>
    <submittedName>
        <fullName evidence="2">Uncharacterized protein</fullName>
    </submittedName>
</protein>
<comment type="caution">
    <text evidence="2">The sequence shown here is derived from an EMBL/GenBank/DDBJ whole genome shotgun (WGS) entry which is preliminary data.</text>
</comment>
<gene>
    <name evidence="2" type="ORF">MM817_00984</name>
</gene>
<keyword evidence="3" id="KW-1185">Reference proteome</keyword>
<feature type="region of interest" description="Disordered" evidence="1">
    <location>
        <begin position="1"/>
        <end position="46"/>
    </location>
</feature>
<reference evidence="2" key="1">
    <citation type="submission" date="2022-03" db="EMBL/GenBank/DDBJ databases">
        <title>Draft Genome Sequence of Firmicute Strain S0AB, a Heterotrophic Iron/Sulfur-Oxidizing Extreme Acidophile.</title>
        <authorList>
            <person name="Vergara E."/>
            <person name="Pakostova E."/>
            <person name="Johnson D.B."/>
            <person name="Holmes D.S."/>
        </authorList>
    </citation>
    <scope>NUCLEOTIDE SEQUENCE</scope>
    <source>
        <strain evidence="2">S0AB</strain>
    </source>
</reference>
<dbReference type="RefSeq" id="WP_241712328.1">
    <property type="nucleotide sequence ID" value="NZ_JALBUF010000002.1"/>
</dbReference>
<proteinExistence type="predicted"/>
<evidence type="ECO:0000313" key="3">
    <source>
        <dbReference type="Proteomes" id="UP001139263"/>
    </source>
</evidence>
<dbReference type="Proteomes" id="UP001139263">
    <property type="component" value="Unassembled WGS sequence"/>
</dbReference>
<evidence type="ECO:0000313" key="2">
    <source>
        <dbReference type="EMBL" id="MCI0182715.1"/>
    </source>
</evidence>
<feature type="compositionally biased region" description="Basic and acidic residues" evidence="1">
    <location>
        <begin position="1"/>
        <end position="14"/>
    </location>
</feature>
<evidence type="ECO:0000256" key="1">
    <source>
        <dbReference type="SAM" id="MobiDB-lite"/>
    </source>
</evidence>
<organism evidence="2 3">
    <name type="scientific">Sulfoacidibacillus ferrooxidans</name>
    <dbReference type="NCBI Taxonomy" id="2005001"/>
    <lineage>
        <taxon>Bacteria</taxon>
        <taxon>Bacillati</taxon>
        <taxon>Bacillota</taxon>
        <taxon>Bacilli</taxon>
        <taxon>Bacillales</taxon>
        <taxon>Alicyclobacillaceae</taxon>
        <taxon>Sulfoacidibacillus</taxon>
    </lineage>
</organism>
<accession>A0A9X1V7M0</accession>
<dbReference type="AlphaFoldDB" id="A0A9X1V7M0"/>